<accession>A0AAN6RDZ2</accession>
<reference evidence="2 3" key="1">
    <citation type="submission" date="2021-02" db="EMBL/GenBank/DDBJ databases">
        <title>Genome assembly of Pseudopithomyces chartarum.</title>
        <authorList>
            <person name="Jauregui R."/>
            <person name="Singh J."/>
            <person name="Voisey C."/>
        </authorList>
    </citation>
    <scope>NUCLEOTIDE SEQUENCE [LARGE SCALE GENOMIC DNA]</scope>
    <source>
        <strain evidence="2 3">AGR01</strain>
    </source>
</reference>
<evidence type="ECO:0000313" key="2">
    <source>
        <dbReference type="EMBL" id="KAK3197430.1"/>
    </source>
</evidence>
<comment type="caution">
    <text evidence="2">The sequence shown here is derived from an EMBL/GenBank/DDBJ whole genome shotgun (WGS) entry which is preliminary data.</text>
</comment>
<feature type="compositionally biased region" description="Basic and acidic residues" evidence="1">
    <location>
        <begin position="56"/>
        <end position="73"/>
    </location>
</feature>
<evidence type="ECO:0000256" key="1">
    <source>
        <dbReference type="SAM" id="MobiDB-lite"/>
    </source>
</evidence>
<name>A0AAN6RDZ2_9PLEO</name>
<organism evidence="2 3">
    <name type="scientific">Pseudopithomyces chartarum</name>
    <dbReference type="NCBI Taxonomy" id="1892770"/>
    <lineage>
        <taxon>Eukaryota</taxon>
        <taxon>Fungi</taxon>
        <taxon>Dikarya</taxon>
        <taxon>Ascomycota</taxon>
        <taxon>Pezizomycotina</taxon>
        <taxon>Dothideomycetes</taxon>
        <taxon>Pleosporomycetidae</taxon>
        <taxon>Pleosporales</taxon>
        <taxon>Massarineae</taxon>
        <taxon>Didymosphaeriaceae</taxon>
        <taxon>Pseudopithomyces</taxon>
    </lineage>
</organism>
<proteinExistence type="predicted"/>
<keyword evidence="3" id="KW-1185">Reference proteome</keyword>
<sequence length="102" mass="12219">MQQRPPLNQRLGPLLVGAIFLLRQDFPLRRTRTLPPLHFQRLRLLKQLIINRLDDQQREREDRREDRRRDDIQRSFQPRPFCSSSALFLPSFSPTLLLTFPG</sequence>
<protein>
    <submittedName>
        <fullName evidence="2">Uncharacterized protein</fullName>
    </submittedName>
</protein>
<evidence type="ECO:0000313" key="3">
    <source>
        <dbReference type="Proteomes" id="UP001280581"/>
    </source>
</evidence>
<dbReference type="EMBL" id="WVTA01000018">
    <property type="protein sequence ID" value="KAK3197430.1"/>
    <property type="molecule type" value="Genomic_DNA"/>
</dbReference>
<feature type="region of interest" description="Disordered" evidence="1">
    <location>
        <begin position="56"/>
        <end position="77"/>
    </location>
</feature>
<dbReference type="AlphaFoldDB" id="A0AAN6RDZ2"/>
<gene>
    <name evidence="2" type="ORF">GRF29_216g181551</name>
</gene>
<dbReference type="Proteomes" id="UP001280581">
    <property type="component" value="Unassembled WGS sequence"/>
</dbReference>